<dbReference type="GO" id="GO:0005694">
    <property type="term" value="C:chromosome"/>
    <property type="evidence" value="ECO:0007669"/>
    <property type="project" value="InterPro"/>
</dbReference>
<proteinExistence type="predicted"/>
<accession>A0A9D2N9P7</accession>
<dbReference type="NCBIfam" id="TIGR02679">
    <property type="entry name" value="TIGR02679 family protein"/>
    <property type="match status" value="1"/>
</dbReference>
<dbReference type="InterPro" id="IPR024465">
    <property type="entry name" value="DUF2399"/>
</dbReference>
<sequence length="442" mass="50312">MMHLDCAEYFRSQAGYRRCFCELLKKWKSYGRPAGRIVLEHTSEEERRLLGGILGKKFSEETIRFSFAEFERGLQKTRFAPVDMKALLEGYFRTELSTNQEQKRKKQQDREEFFRKFYERFAEKKKDGAESAAALWSRQMAGTKSGGYYLLSREFSRDPEAAKTLAENVGKALTALSSAREGGRGNTALAVFAAEISGNPHYFDRGSTAGQLLTDALCCVMGRRQPENTHQWKELLLEAGIAPDYVSSFVHICGICLETEEGEHPAFRAFRELGEPCAVTLENLKKVVRARVPGKRVFAVENEMVFSFLTEQLRQEDRWRSTAILCTSGQPRTAAVRLLELLAADGFQICYSGDMDPEGIDIADRLWKRLGDRLEIWRMSPEDYGKGISNEVLKDTRMSRMDRVAHPLLKMTARCILRERRAAYQENILGDLLNDISNSSAD</sequence>
<comment type="caution">
    <text evidence="3">The sequence shown here is derived from an EMBL/GenBank/DDBJ whole genome shotgun (WGS) entry which is preliminary data.</text>
</comment>
<dbReference type="InterPro" id="IPR036078">
    <property type="entry name" value="Spo11/TopoVI_A_sf"/>
</dbReference>
<evidence type="ECO:0000259" key="1">
    <source>
        <dbReference type="Pfam" id="PF09664"/>
    </source>
</evidence>
<feature type="domain" description="Conserved hypothetical protein CHP02679 N terminus" evidence="2">
    <location>
        <begin position="34"/>
        <end position="255"/>
    </location>
</feature>
<reference evidence="3" key="2">
    <citation type="submission" date="2021-04" db="EMBL/GenBank/DDBJ databases">
        <authorList>
            <person name="Gilroy R."/>
        </authorList>
    </citation>
    <scope>NUCLEOTIDE SEQUENCE</scope>
    <source>
        <strain evidence="3">CHK185-5351</strain>
    </source>
</reference>
<dbReference type="InterPro" id="IPR013495">
    <property type="entry name" value="CHP02679"/>
</dbReference>
<name>A0A9D2N9P7_9FIRM</name>
<dbReference type="Pfam" id="PF11796">
    <property type="entry name" value="DUF3323"/>
    <property type="match status" value="1"/>
</dbReference>
<gene>
    <name evidence="3" type="ORF">H9705_07630</name>
</gene>
<dbReference type="GO" id="GO:0003677">
    <property type="term" value="F:DNA binding"/>
    <property type="evidence" value="ECO:0007669"/>
    <property type="project" value="InterPro"/>
</dbReference>
<dbReference type="Pfam" id="PF09664">
    <property type="entry name" value="DUF2399"/>
    <property type="match status" value="1"/>
</dbReference>
<evidence type="ECO:0000313" key="3">
    <source>
        <dbReference type="EMBL" id="HJC15679.1"/>
    </source>
</evidence>
<evidence type="ECO:0000313" key="4">
    <source>
        <dbReference type="Proteomes" id="UP000823849"/>
    </source>
</evidence>
<dbReference type="Gene3D" id="3.40.1360.10">
    <property type="match status" value="1"/>
</dbReference>
<dbReference type="EMBL" id="DWWU01000033">
    <property type="protein sequence ID" value="HJC15679.1"/>
    <property type="molecule type" value="Genomic_DNA"/>
</dbReference>
<organism evidence="3 4">
    <name type="scientific">Candidatus Fusicatenibacter intestinigallinarum</name>
    <dbReference type="NCBI Taxonomy" id="2838598"/>
    <lineage>
        <taxon>Bacteria</taxon>
        <taxon>Bacillati</taxon>
        <taxon>Bacillota</taxon>
        <taxon>Clostridia</taxon>
        <taxon>Lachnospirales</taxon>
        <taxon>Lachnospiraceae</taxon>
        <taxon>Fusicatenibacter</taxon>
    </lineage>
</organism>
<dbReference type="SUPFAM" id="SSF56726">
    <property type="entry name" value="DNA topoisomerase IV, alpha subunit"/>
    <property type="match status" value="1"/>
</dbReference>
<feature type="domain" description="DUF2399" evidence="1">
    <location>
        <begin position="278"/>
        <end position="436"/>
    </location>
</feature>
<evidence type="ECO:0000259" key="2">
    <source>
        <dbReference type="Pfam" id="PF11796"/>
    </source>
</evidence>
<dbReference type="InterPro" id="IPR024466">
    <property type="entry name" value="CHP02679_N"/>
</dbReference>
<reference evidence="3" key="1">
    <citation type="journal article" date="2021" name="PeerJ">
        <title>Extensive microbial diversity within the chicken gut microbiome revealed by metagenomics and culture.</title>
        <authorList>
            <person name="Gilroy R."/>
            <person name="Ravi A."/>
            <person name="Getino M."/>
            <person name="Pursley I."/>
            <person name="Horton D.L."/>
            <person name="Alikhan N.F."/>
            <person name="Baker D."/>
            <person name="Gharbi K."/>
            <person name="Hall N."/>
            <person name="Watson M."/>
            <person name="Adriaenssens E.M."/>
            <person name="Foster-Nyarko E."/>
            <person name="Jarju S."/>
            <person name="Secka A."/>
            <person name="Antonio M."/>
            <person name="Oren A."/>
            <person name="Chaudhuri R.R."/>
            <person name="La Ragione R."/>
            <person name="Hildebrand F."/>
            <person name="Pallen M.J."/>
        </authorList>
    </citation>
    <scope>NUCLEOTIDE SEQUENCE</scope>
    <source>
        <strain evidence="3">CHK185-5351</strain>
    </source>
</reference>
<dbReference type="Proteomes" id="UP000823849">
    <property type="component" value="Unassembled WGS sequence"/>
</dbReference>
<dbReference type="AlphaFoldDB" id="A0A9D2N9P7"/>
<protein>
    <submittedName>
        <fullName evidence="3">TIGR02679 family protein</fullName>
    </submittedName>
</protein>